<feature type="compositionally biased region" description="Polar residues" evidence="1">
    <location>
        <begin position="421"/>
        <end position="435"/>
    </location>
</feature>
<keyword evidence="4" id="KW-1185">Reference proteome</keyword>
<feature type="compositionally biased region" description="Low complexity" evidence="1">
    <location>
        <begin position="607"/>
        <end position="622"/>
    </location>
</feature>
<dbReference type="GO" id="GO:0045945">
    <property type="term" value="P:positive regulation of transcription by RNA polymerase III"/>
    <property type="evidence" value="ECO:0007669"/>
    <property type="project" value="TreeGrafter"/>
</dbReference>
<dbReference type="PANTHER" id="PTHR14633:SF3">
    <property type="entry name" value="LITTLE ELONGATION COMPLEX SUBUNIT 2"/>
    <property type="match status" value="1"/>
</dbReference>
<feature type="region of interest" description="Disordered" evidence="1">
    <location>
        <begin position="958"/>
        <end position="993"/>
    </location>
</feature>
<feature type="compositionally biased region" description="Polar residues" evidence="1">
    <location>
        <begin position="674"/>
        <end position="710"/>
    </location>
</feature>
<reference evidence="3 4" key="1">
    <citation type="submission" date="2019-09" db="EMBL/GenBank/DDBJ databases">
        <title>Bird 10,000 Genomes (B10K) Project - Family phase.</title>
        <authorList>
            <person name="Zhang G."/>
        </authorList>
    </citation>
    <scope>NUCLEOTIDE SEQUENCE [LARGE SCALE GENOMIC DNA]</scope>
    <source>
        <strain evidence="3">B10K-DU-002-42</strain>
        <tissue evidence="3">Muscle</tissue>
    </source>
</reference>
<name>A0A7L2NQT7_PYCJO</name>
<feature type="compositionally biased region" description="Polar residues" evidence="1">
    <location>
        <begin position="486"/>
        <end position="495"/>
    </location>
</feature>
<sequence>PGGRAKMAAAGPPLTWDVSPKNGQEVFFSHELYEKYSLSPSLSELWHLSNREAKKNVEALANSSENRQTCGMQAAESLEVEAEGPADDHPLPEPRLPYPFTSCLTEKEQKTYLYLMTKFSKKRNHFQVNATSQREYFTYMQMKEVVNNEIAEFMKFAQNAAKSCTQDYDAISEDALCYTEELLRACIGHVQKYPEIYTLQEIMSIMGGRFHTQLTFKLEKNLLALGTARRGEIYFPSMPVQLPTDYSTVTSIITPEKKAHIMHNAISSDSNAEKLALKYCPQVVLSSQSLFTLLNNHGLNYKEQWEIPVCVKMITVAGSKPAKVVYVDPPLLKKEMTVRERNQIFHEIPMDFLATKTSYVSVSDVSMDRPTEDNLFHWDACSDTYQCRTIPPPDDTGMDFDDDVTELETFGATTKLSRTCKTESTSPAAGNTAKISSHGLKMGGKNSSAINNGDEEEKNTLSEQESSACASVQPPSLDGIPRFSPQEHSPQSFQSVEAGLNRAQDVMTKEVLDNETNILSVAVSSEKEPDAAQDIKTKEVLDNETNPPSGAVSSEKEPNAAQKKETYTSLCSSDTDEERLMIDLESETTDSGKPAVPTTVPCTSAETPRSPSPTQSPSGSITDCSDTTDQRKKASKKPPRKFSKELDPVGQILKMQTELLKSPSHKAHEPVVSCDNSNAVPAQLPQSPKASVTSSTETPPASNPTGSSRNTWTWLFEGVPQRNLPSELQLLKEDPSEYQAPEEGNVVYKLFSLDDLLLLVRCSVHKVRPLLQYQKKKKAPKLTPLFLLPKLEYQAYYGVEALTESEVCQLWTQSLLHSECSFYVGHIDVFTSKLLMLQKISPETLREKLGLIKPANSLNILHHVLKKVSDLEEGSYLLTHAAGDSSVAIYKSSLDKSTRSSYNLHKAHCDLPAVPATLSVPWVPLDPSLPLPYHINHGRVPCTFPPAPWEGWKHKMAGVKGQSDTPHEGKPVAMETKGKPAKPVRNEGVAPKKLRKNFCKQRKVKKNWKTKFNKMQM</sequence>
<feature type="non-terminal residue" evidence="3">
    <location>
        <position position="1"/>
    </location>
</feature>
<feature type="compositionally biased region" description="Basic and acidic residues" evidence="1">
    <location>
        <begin position="525"/>
        <end position="541"/>
    </location>
</feature>
<evidence type="ECO:0000259" key="2">
    <source>
        <dbReference type="Pfam" id="PF10505"/>
    </source>
</evidence>
<dbReference type="Pfam" id="PF10505">
    <property type="entry name" value="NARG2_C"/>
    <property type="match status" value="1"/>
</dbReference>
<dbReference type="PANTHER" id="PTHR14633">
    <property type="entry name" value="LITTLE ELONGATION COMPLEX SUBUNIT 2"/>
    <property type="match status" value="1"/>
</dbReference>
<feature type="region of interest" description="Disordered" evidence="1">
    <location>
        <begin position="421"/>
        <end position="495"/>
    </location>
</feature>
<gene>
    <name evidence="3" type="primary">Ice2</name>
    <name evidence="3" type="ORF">PYCJOC_R02460</name>
</gene>
<dbReference type="GO" id="GO:0042795">
    <property type="term" value="P:snRNA transcription by RNA polymerase II"/>
    <property type="evidence" value="ECO:0007669"/>
    <property type="project" value="TreeGrafter"/>
</dbReference>
<comment type="caution">
    <text evidence="3">The sequence shown here is derived from an EMBL/GenBank/DDBJ whole genome shotgun (WGS) entry which is preliminary data.</text>
</comment>
<dbReference type="GO" id="GO:0042796">
    <property type="term" value="P:snRNA transcription by RNA polymerase III"/>
    <property type="evidence" value="ECO:0007669"/>
    <property type="project" value="TreeGrafter"/>
</dbReference>
<feature type="compositionally biased region" description="Polar residues" evidence="1">
    <location>
        <begin position="461"/>
        <end position="474"/>
    </location>
</feature>
<feature type="domain" description="Little elongation complex subunit 2 C-terminal" evidence="2">
    <location>
        <begin position="736"/>
        <end position="946"/>
    </location>
</feature>
<dbReference type="OrthoDB" id="6288737at2759"/>
<dbReference type="GO" id="GO:0008023">
    <property type="term" value="C:transcription elongation factor complex"/>
    <property type="evidence" value="ECO:0007669"/>
    <property type="project" value="InterPro"/>
</dbReference>
<dbReference type="Proteomes" id="UP000535705">
    <property type="component" value="Unassembled WGS sequence"/>
</dbReference>
<evidence type="ECO:0000256" key="1">
    <source>
        <dbReference type="SAM" id="MobiDB-lite"/>
    </source>
</evidence>
<evidence type="ECO:0000313" key="3">
    <source>
        <dbReference type="EMBL" id="NXR74563.1"/>
    </source>
</evidence>
<dbReference type="EMBL" id="VWYP01009979">
    <property type="protein sequence ID" value="NXR74563.1"/>
    <property type="molecule type" value="Genomic_DNA"/>
</dbReference>
<feature type="compositionally biased region" description="Polar residues" evidence="1">
    <location>
        <begin position="543"/>
        <end position="552"/>
    </location>
</feature>
<organism evidence="3 4">
    <name type="scientific">Pycnonotus jocosus</name>
    <name type="common">Red-whiskered bulbul</name>
    <name type="synonym">Lanius jocosus</name>
    <dbReference type="NCBI Taxonomy" id="182897"/>
    <lineage>
        <taxon>Eukaryota</taxon>
        <taxon>Metazoa</taxon>
        <taxon>Chordata</taxon>
        <taxon>Craniata</taxon>
        <taxon>Vertebrata</taxon>
        <taxon>Euteleostomi</taxon>
        <taxon>Archelosauria</taxon>
        <taxon>Archosauria</taxon>
        <taxon>Dinosauria</taxon>
        <taxon>Saurischia</taxon>
        <taxon>Theropoda</taxon>
        <taxon>Coelurosauria</taxon>
        <taxon>Aves</taxon>
        <taxon>Neognathae</taxon>
        <taxon>Neoaves</taxon>
        <taxon>Telluraves</taxon>
        <taxon>Australaves</taxon>
        <taxon>Passeriformes</taxon>
        <taxon>Sylvioidea</taxon>
        <taxon>Pycnonotidae</taxon>
        <taxon>Pycnonotus</taxon>
    </lineage>
</organism>
<dbReference type="InterPro" id="IPR019535">
    <property type="entry name" value="ICE2_C"/>
</dbReference>
<feature type="non-terminal residue" evidence="3">
    <location>
        <position position="1017"/>
    </location>
</feature>
<dbReference type="AlphaFoldDB" id="A0A7L2NQT7"/>
<protein>
    <submittedName>
        <fullName evidence="3">ICE2 protein</fullName>
    </submittedName>
</protein>
<proteinExistence type="predicted"/>
<accession>A0A7L2NQT7</accession>
<evidence type="ECO:0000313" key="4">
    <source>
        <dbReference type="Proteomes" id="UP000535705"/>
    </source>
</evidence>
<feature type="compositionally biased region" description="Basic and acidic residues" evidence="1">
    <location>
        <begin position="554"/>
        <end position="566"/>
    </location>
</feature>
<feature type="region of interest" description="Disordered" evidence="1">
    <location>
        <begin position="522"/>
        <end position="710"/>
    </location>
</feature>